<feature type="domain" description="HNH nuclease" evidence="2">
    <location>
        <begin position="14"/>
        <end position="66"/>
    </location>
</feature>
<sequence length="254" mass="27480">MGGAKRGGSASAALTRRVIEVYGDVCWLQGPKCTYKATTKDHVIPFHEGGTDDMDNLRPACRSCNSWRRNQAMSGMAGGPVITVVIGPPAAGKSTYVREHAGPMDVAIDLDEIARALMPVQPDRTHVYPAHVRHVAIGARSTAIHRAKRLQVPCGVWIIHSMPTPADVAEYRMLRYRIVTIDPGRETVERRAAAERPEVMAQHVATWYDLVAPALAQTPTPGGETPPPTLQPTPTPTEPEAPVPSTTSTSGGWW</sequence>
<dbReference type="Gene3D" id="3.40.50.300">
    <property type="entry name" value="P-loop containing nucleotide triphosphate hydrolases"/>
    <property type="match status" value="1"/>
</dbReference>
<proteinExistence type="predicted"/>
<organism evidence="3 4">
    <name type="scientific">Curtobacterium pusillum</name>
    <dbReference type="NCBI Taxonomy" id="69373"/>
    <lineage>
        <taxon>Bacteria</taxon>
        <taxon>Bacillati</taxon>
        <taxon>Actinomycetota</taxon>
        <taxon>Actinomycetes</taxon>
        <taxon>Micrococcales</taxon>
        <taxon>Microbacteriaceae</taxon>
        <taxon>Curtobacterium</taxon>
    </lineage>
</organism>
<evidence type="ECO:0000259" key="2">
    <source>
        <dbReference type="SMART" id="SM00507"/>
    </source>
</evidence>
<dbReference type="Pfam" id="PF13671">
    <property type="entry name" value="AAA_33"/>
    <property type="match status" value="1"/>
</dbReference>
<name>A0ABX2M3J0_9MICO</name>
<keyword evidence="4" id="KW-1185">Reference proteome</keyword>
<dbReference type="EMBL" id="JABMCE010000049">
    <property type="protein sequence ID" value="NUU12720.1"/>
    <property type="molecule type" value="Genomic_DNA"/>
</dbReference>
<dbReference type="CDD" id="cd00085">
    <property type="entry name" value="HNHc"/>
    <property type="match status" value="1"/>
</dbReference>
<feature type="compositionally biased region" description="Pro residues" evidence="1">
    <location>
        <begin position="224"/>
        <end position="242"/>
    </location>
</feature>
<dbReference type="Proteomes" id="UP000573001">
    <property type="component" value="Unassembled WGS sequence"/>
</dbReference>
<dbReference type="Gene3D" id="1.10.30.50">
    <property type="match status" value="1"/>
</dbReference>
<dbReference type="SUPFAM" id="SSF52540">
    <property type="entry name" value="P-loop containing nucleoside triphosphate hydrolases"/>
    <property type="match status" value="1"/>
</dbReference>
<evidence type="ECO:0000256" key="1">
    <source>
        <dbReference type="SAM" id="MobiDB-lite"/>
    </source>
</evidence>
<protein>
    <recommendedName>
        <fullName evidence="2">HNH nuclease domain-containing protein</fullName>
    </recommendedName>
</protein>
<dbReference type="RefSeq" id="WP_217508414.1">
    <property type="nucleotide sequence ID" value="NZ_BAAAWQ010000001.1"/>
</dbReference>
<reference evidence="3 4" key="1">
    <citation type="submission" date="2020-05" db="EMBL/GenBank/DDBJ databases">
        <title>Genome Sequencing of Type Strains.</title>
        <authorList>
            <person name="Lemaire J.F."/>
            <person name="Inderbitzin P."/>
            <person name="Gregorio O.A."/>
            <person name="Collins S.B."/>
            <person name="Wespe N."/>
            <person name="Knight-Connoni V."/>
        </authorList>
    </citation>
    <scope>NUCLEOTIDE SEQUENCE [LARGE SCALE GENOMIC DNA]</scope>
    <source>
        <strain evidence="3 4">ATCC 19096</strain>
    </source>
</reference>
<dbReference type="Pfam" id="PF01844">
    <property type="entry name" value="HNH"/>
    <property type="match status" value="1"/>
</dbReference>
<evidence type="ECO:0000313" key="4">
    <source>
        <dbReference type="Proteomes" id="UP000573001"/>
    </source>
</evidence>
<comment type="caution">
    <text evidence="3">The sequence shown here is derived from an EMBL/GenBank/DDBJ whole genome shotgun (WGS) entry which is preliminary data.</text>
</comment>
<dbReference type="SMART" id="SM00507">
    <property type="entry name" value="HNHc"/>
    <property type="match status" value="1"/>
</dbReference>
<feature type="compositionally biased region" description="Low complexity" evidence="1">
    <location>
        <begin position="243"/>
        <end position="254"/>
    </location>
</feature>
<feature type="region of interest" description="Disordered" evidence="1">
    <location>
        <begin position="216"/>
        <end position="254"/>
    </location>
</feature>
<dbReference type="InterPro" id="IPR002711">
    <property type="entry name" value="HNH"/>
</dbReference>
<accession>A0ABX2M3J0</accession>
<dbReference type="InterPro" id="IPR027417">
    <property type="entry name" value="P-loop_NTPase"/>
</dbReference>
<evidence type="ECO:0000313" key="3">
    <source>
        <dbReference type="EMBL" id="NUU12720.1"/>
    </source>
</evidence>
<gene>
    <name evidence="3" type="ORF">HP507_02535</name>
</gene>
<dbReference type="InterPro" id="IPR003615">
    <property type="entry name" value="HNH_nuc"/>
</dbReference>